<dbReference type="Proteomes" id="UP000694941">
    <property type="component" value="Unplaced"/>
</dbReference>
<organism evidence="2 3">
    <name type="scientific">Limulus polyphemus</name>
    <name type="common">Atlantic horseshoe crab</name>
    <dbReference type="NCBI Taxonomy" id="6850"/>
    <lineage>
        <taxon>Eukaryota</taxon>
        <taxon>Metazoa</taxon>
        <taxon>Ecdysozoa</taxon>
        <taxon>Arthropoda</taxon>
        <taxon>Chelicerata</taxon>
        <taxon>Merostomata</taxon>
        <taxon>Xiphosura</taxon>
        <taxon>Limulidae</taxon>
        <taxon>Limulus</taxon>
    </lineage>
</organism>
<name>A0ABM1TEC2_LIMPO</name>
<feature type="region of interest" description="Disordered" evidence="1">
    <location>
        <begin position="86"/>
        <end position="117"/>
    </location>
</feature>
<dbReference type="GeneID" id="111088426"/>
<proteinExistence type="predicted"/>
<dbReference type="RefSeq" id="XP_022254228.1">
    <property type="nucleotide sequence ID" value="XM_022398520.1"/>
</dbReference>
<keyword evidence="2" id="KW-1185">Reference proteome</keyword>
<feature type="region of interest" description="Disordered" evidence="1">
    <location>
        <begin position="1"/>
        <end position="45"/>
    </location>
</feature>
<sequence length="176" mass="20010">MTVVTDNNPPETRRSFNQRESATVPRRMSFKKAPTPPKRDPGTTLSFGRARARSMVTGLADIDSLEDPLQDLYFEARSAKKVFFVPGEDGENRPSTEQENLELKQDTNSSIKASEKETVTSEITKELESMLHQNCLLLLGKKSRSWPELTKTFKSPIRDKIFFLINEVKAMGIFIR</sequence>
<feature type="compositionally biased region" description="Polar residues" evidence="1">
    <location>
        <begin position="1"/>
        <end position="10"/>
    </location>
</feature>
<gene>
    <name evidence="3" type="primary">LOC111088426</name>
</gene>
<evidence type="ECO:0000256" key="1">
    <source>
        <dbReference type="SAM" id="MobiDB-lite"/>
    </source>
</evidence>
<protein>
    <submittedName>
        <fullName evidence="3">Uncharacterized protein LOC111088426</fullName>
    </submittedName>
</protein>
<evidence type="ECO:0000313" key="2">
    <source>
        <dbReference type="Proteomes" id="UP000694941"/>
    </source>
</evidence>
<accession>A0ABM1TEC2</accession>
<feature type="compositionally biased region" description="Basic and acidic residues" evidence="1">
    <location>
        <begin position="90"/>
        <end position="105"/>
    </location>
</feature>
<evidence type="ECO:0000313" key="3">
    <source>
        <dbReference type="RefSeq" id="XP_022254228.1"/>
    </source>
</evidence>
<reference evidence="3" key="1">
    <citation type="submission" date="2025-08" db="UniProtKB">
        <authorList>
            <consortium name="RefSeq"/>
        </authorList>
    </citation>
    <scope>IDENTIFICATION</scope>
    <source>
        <tissue evidence="3">Muscle</tissue>
    </source>
</reference>